<dbReference type="OrthoDB" id="9788453at2"/>
<dbReference type="InterPro" id="IPR020846">
    <property type="entry name" value="MFS_dom"/>
</dbReference>
<dbReference type="GO" id="GO:0005886">
    <property type="term" value="C:plasma membrane"/>
    <property type="evidence" value="ECO:0007669"/>
    <property type="project" value="UniProtKB-SubCell"/>
</dbReference>
<dbReference type="EMBL" id="RKLY01000004">
    <property type="protein sequence ID" value="TGD24684.1"/>
    <property type="molecule type" value="Genomic_DNA"/>
</dbReference>
<dbReference type="Gene3D" id="1.20.1250.20">
    <property type="entry name" value="MFS general substrate transporter like domains"/>
    <property type="match status" value="1"/>
</dbReference>
<dbReference type="GO" id="GO:0022857">
    <property type="term" value="F:transmembrane transporter activity"/>
    <property type="evidence" value="ECO:0007669"/>
    <property type="project" value="InterPro"/>
</dbReference>
<evidence type="ECO:0000259" key="8">
    <source>
        <dbReference type="PROSITE" id="PS50850"/>
    </source>
</evidence>
<feature type="transmembrane region" description="Helical" evidence="7">
    <location>
        <begin position="347"/>
        <end position="365"/>
    </location>
</feature>
<comment type="caution">
    <text evidence="9">The sequence shown here is derived from an EMBL/GenBank/DDBJ whole genome shotgun (WGS) entry which is preliminary data.</text>
</comment>
<evidence type="ECO:0000256" key="3">
    <source>
        <dbReference type="ARBA" id="ARBA00022475"/>
    </source>
</evidence>
<dbReference type="PANTHER" id="PTHR43124:SF3">
    <property type="entry name" value="CHLORAMPHENICOL EFFLUX PUMP RV0191"/>
    <property type="match status" value="1"/>
</dbReference>
<reference evidence="9 10" key="1">
    <citation type="submission" date="2018-10" db="EMBL/GenBank/DDBJ databases">
        <title>Lactobacillus sp. R7 and Lactobacillus sp. R19 isolated from fermented mustard green product of Taiwan.</title>
        <authorList>
            <person name="Lin S.-T."/>
        </authorList>
    </citation>
    <scope>NUCLEOTIDE SEQUENCE [LARGE SCALE GENOMIC DNA]</scope>
    <source>
        <strain evidence="9 10">BCRC 81127</strain>
    </source>
</reference>
<evidence type="ECO:0000256" key="6">
    <source>
        <dbReference type="ARBA" id="ARBA00023136"/>
    </source>
</evidence>
<evidence type="ECO:0000256" key="1">
    <source>
        <dbReference type="ARBA" id="ARBA00004651"/>
    </source>
</evidence>
<feature type="transmembrane region" description="Helical" evidence="7">
    <location>
        <begin position="313"/>
        <end position="335"/>
    </location>
</feature>
<keyword evidence="2" id="KW-0813">Transport</keyword>
<dbReference type="InterPro" id="IPR036259">
    <property type="entry name" value="MFS_trans_sf"/>
</dbReference>
<feature type="domain" description="Major facilitator superfamily (MFS) profile" evidence="8">
    <location>
        <begin position="1"/>
        <end position="370"/>
    </location>
</feature>
<feature type="transmembrane region" description="Helical" evidence="7">
    <location>
        <begin position="147"/>
        <end position="167"/>
    </location>
</feature>
<organism evidence="9 10">
    <name type="scientific">Companilactobacillus suantsaicola</name>
    <dbReference type="NCBI Taxonomy" id="2487723"/>
    <lineage>
        <taxon>Bacteria</taxon>
        <taxon>Bacillati</taxon>
        <taxon>Bacillota</taxon>
        <taxon>Bacilli</taxon>
        <taxon>Lactobacillales</taxon>
        <taxon>Lactobacillaceae</taxon>
        <taxon>Companilactobacillus</taxon>
    </lineage>
</organism>
<feature type="transmembrane region" description="Helical" evidence="7">
    <location>
        <begin position="188"/>
        <end position="207"/>
    </location>
</feature>
<dbReference type="AlphaFoldDB" id="A0A4Z0JR15"/>
<protein>
    <submittedName>
        <fullName evidence="9">MFS transporter</fullName>
    </submittedName>
</protein>
<evidence type="ECO:0000313" key="9">
    <source>
        <dbReference type="EMBL" id="TGD24684.1"/>
    </source>
</evidence>
<dbReference type="PROSITE" id="PS50850">
    <property type="entry name" value="MFS"/>
    <property type="match status" value="1"/>
</dbReference>
<sequence>MLGCNEFMVVGNLTLIADTYNESLSQISGLVSVFAWTFAIMTPILAIFTNKIHKYYLLITLLVIFLFGTILSSIAPSYNWLLISRILTGSVAGMLESLLSVIAFQTIADPKQRSMAIAYIYTGYSIASVVGIPLGTIIANHLRWQDAFIMVAIITFIATIIALRVIPRNLPGGSGSYKNQLILLTDKKIWLGMFFVICAAGSFYGYYTYIRPLIRQTLHFSAGQLSFLLVIIGLIDIFGSQISGKIAAGNGLRTLRPIYLLDLVIFAAFSTMMQNQWTGIFTLFLLTFMMVLFDSPIQVFFLNQATEKYPSAINLASTLNAVFYNVGIALASMTGGFMLKSADLSNLGWNSFGYSLVATVLIFLLSRRTSK</sequence>
<dbReference type="PANTHER" id="PTHR43124">
    <property type="entry name" value="PURINE EFFLUX PUMP PBUE"/>
    <property type="match status" value="1"/>
</dbReference>
<keyword evidence="6 7" id="KW-0472">Membrane</keyword>
<dbReference type="Proteomes" id="UP000298021">
    <property type="component" value="Unassembled WGS sequence"/>
</dbReference>
<evidence type="ECO:0000313" key="10">
    <source>
        <dbReference type="Proteomes" id="UP000298021"/>
    </source>
</evidence>
<feature type="transmembrane region" description="Helical" evidence="7">
    <location>
        <begin position="80"/>
        <end position="104"/>
    </location>
</feature>
<accession>A0A4Z0JR15</accession>
<feature type="transmembrane region" description="Helical" evidence="7">
    <location>
        <begin position="27"/>
        <end position="48"/>
    </location>
</feature>
<evidence type="ECO:0000256" key="5">
    <source>
        <dbReference type="ARBA" id="ARBA00022989"/>
    </source>
</evidence>
<proteinExistence type="predicted"/>
<evidence type="ECO:0000256" key="4">
    <source>
        <dbReference type="ARBA" id="ARBA00022692"/>
    </source>
</evidence>
<dbReference type="InterPro" id="IPR050189">
    <property type="entry name" value="MFS_Efflux_Transporters"/>
</dbReference>
<dbReference type="InterPro" id="IPR011701">
    <property type="entry name" value="MFS"/>
</dbReference>
<keyword evidence="10" id="KW-1185">Reference proteome</keyword>
<evidence type="ECO:0000256" key="2">
    <source>
        <dbReference type="ARBA" id="ARBA00022448"/>
    </source>
</evidence>
<feature type="transmembrane region" description="Helical" evidence="7">
    <location>
        <begin position="258"/>
        <end position="274"/>
    </location>
</feature>
<feature type="transmembrane region" description="Helical" evidence="7">
    <location>
        <begin position="116"/>
        <end position="141"/>
    </location>
</feature>
<dbReference type="SUPFAM" id="SSF103473">
    <property type="entry name" value="MFS general substrate transporter"/>
    <property type="match status" value="1"/>
</dbReference>
<keyword evidence="5 7" id="KW-1133">Transmembrane helix</keyword>
<dbReference type="Pfam" id="PF07690">
    <property type="entry name" value="MFS_1"/>
    <property type="match status" value="1"/>
</dbReference>
<dbReference type="CDD" id="cd17324">
    <property type="entry name" value="MFS_NepI_like"/>
    <property type="match status" value="1"/>
</dbReference>
<gene>
    <name evidence="9" type="ORF">EGT49_02615</name>
</gene>
<evidence type="ECO:0000256" key="7">
    <source>
        <dbReference type="SAM" id="Phobius"/>
    </source>
</evidence>
<feature type="transmembrane region" description="Helical" evidence="7">
    <location>
        <begin position="55"/>
        <end position="74"/>
    </location>
</feature>
<keyword evidence="3" id="KW-1003">Cell membrane</keyword>
<name>A0A4Z0JR15_9LACO</name>
<feature type="transmembrane region" description="Helical" evidence="7">
    <location>
        <begin position="219"/>
        <end position="238"/>
    </location>
</feature>
<comment type="subcellular location">
    <subcellularLocation>
        <location evidence="1">Cell membrane</location>
        <topology evidence="1">Multi-pass membrane protein</topology>
    </subcellularLocation>
</comment>
<keyword evidence="4 7" id="KW-0812">Transmembrane</keyword>
<feature type="transmembrane region" description="Helical" evidence="7">
    <location>
        <begin position="280"/>
        <end position="301"/>
    </location>
</feature>